<reference evidence="1" key="1">
    <citation type="submission" date="2014-09" db="EMBL/GenBank/DDBJ databases">
        <authorList>
            <person name="Magalhaes I.L.F."/>
            <person name="Oliveira U."/>
            <person name="Santos F.R."/>
            <person name="Vidigal T.H.D.A."/>
            <person name="Brescovit A.D."/>
            <person name="Santos A.J."/>
        </authorList>
    </citation>
    <scope>NUCLEOTIDE SEQUENCE</scope>
    <source>
        <tissue evidence="1">Shoot tissue taken approximately 20 cm above the soil surface</tissue>
    </source>
</reference>
<dbReference type="AlphaFoldDB" id="A0A0A8ZTM4"/>
<accession>A0A0A8ZTM4</accession>
<reference evidence="1" key="2">
    <citation type="journal article" date="2015" name="Data Brief">
        <title>Shoot transcriptome of the giant reed, Arundo donax.</title>
        <authorList>
            <person name="Barrero R.A."/>
            <person name="Guerrero F.D."/>
            <person name="Moolhuijzen P."/>
            <person name="Goolsby J.A."/>
            <person name="Tidwell J."/>
            <person name="Bellgard S.E."/>
            <person name="Bellgard M.I."/>
        </authorList>
    </citation>
    <scope>NUCLEOTIDE SEQUENCE</scope>
    <source>
        <tissue evidence="1">Shoot tissue taken approximately 20 cm above the soil surface</tissue>
    </source>
</reference>
<name>A0A0A8ZTM4_ARUDO</name>
<organism evidence="1">
    <name type="scientific">Arundo donax</name>
    <name type="common">Giant reed</name>
    <name type="synonym">Donax arundinaceus</name>
    <dbReference type="NCBI Taxonomy" id="35708"/>
    <lineage>
        <taxon>Eukaryota</taxon>
        <taxon>Viridiplantae</taxon>
        <taxon>Streptophyta</taxon>
        <taxon>Embryophyta</taxon>
        <taxon>Tracheophyta</taxon>
        <taxon>Spermatophyta</taxon>
        <taxon>Magnoliopsida</taxon>
        <taxon>Liliopsida</taxon>
        <taxon>Poales</taxon>
        <taxon>Poaceae</taxon>
        <taxon>PACMAD clade</taxon>
        <taxon>Arundinoideae</taxon>
        <taxon>Arundineae</taxon>
        <taxon>Arundo</taxon>
    </lineage>
</organism>
<protein>
    <submittedName>
        <fullName evidence="1">Uncharacterized protein</fullName>
    </submittedName>
</protein>
<proteinExistence type="predicted"/>
<sequence>MHLHFYYTFFNKQQRANADALLIMGVRVVYLVQLYFEIWPSNCTIYSSNV</sequence>
<evidence type="ECO:0000313" key="1">
    <source>
        <dbReference type="EMBL" id="JAD41048.1"/>
    </source>
</evidence>
<dbReference type="EMBL" id="GBRH01256847">
    <property type="protein sequence ID" value="JAD41048.1"/>
    <property type="molecule type" value="Transcribed_RNA"/>
</dbReference>